<evidence type="ECO:0000256" key="5">
    <source>
        <dbReference type="ARBA" id="ARBA00023002"/>
    </source>
</evidence>
<organism evidence="9 10">
    <name type="scientific">Aeromicrobium alkaliterrae</name>
    <dbReference type="NCBI Taxonomy" id="302168"/>
    <lineage>
        <taxon>Bacteria</taxon>
        <taxon>Bacillati</taxon>
        <taxon>Actinomycetota</taxon>
        <taxon>Actinomycetes</taxon>
        <taxon>Propionibacteriales</taxon>
        <taxon>Nocardioidaceae</taxon>
        <taxon>Aeromicrobium</taxon>
    </lineage>
</organism>
<dbReference type="PANTHER" id="PTHR43350">
    <property type="entry name" value="NAD-DEPENDENT ALCOHOL DEHYDROGENASE"/>
    <property type="match status" value="1"/>
</dbReference>
<feature type="domain" description="Enoyl reductase (ER)" evidence="8">
    <location>
        <begin position="10"/>
        <end position="339"/>
    </location>
</feature>
<comment type="caution">
    <text evidence="9">The sequence shown here is derived from an EMBL/GenBank/DDBJ whole genome shotgun (WGS) entry which is preliminary data.</text>
</comment>
<dbReference type="Gene3D" id="3.40.50.720">
    <property type="entry name" value="NAD(P)-binding Rossmann-like Domain"/>
    <property type="match status" value="1"/>
</dbReference>
<evidence type="ECO:0000256" key="4">
    <source>
        <dbReference type="ARBA" id="ARBA00022833"/>
    </source>
</evidence>
<name>A0ABN2K0K7_9ACTN</name>
<protein>
    <submittedName>
        <fullName evidence="9">Zinc-binding dehydrogenase</fullName>
    </submittedName>
</protein>
<keyword evidence="10" id="KW-1185">Reference proteome</keyword>
<dbReference type="CDD" id="cd08254">
    <property type="entry name" value="hydroxyacyl_CoA_DH"/>
    <property type="match status" value="1"/>
</dbReference>
<dbReference type="SUPFAM" id="SSF51735">
    <property type="entry name" value="NAD(P)-binding Rossmann-fold domains"/>
    <property type="match status" value="1"/>
</dbReference>
<dbReference type="Gene3D" id="3.90.180.10">
    <property type="entry name" value="Medium-chain alcohol dehydrogenases, catalytic domain"/>
    <property type="match status" value="1"/>
</dbReference>
<dbReference type="PROSITE" id="PS00059">
    <property type="entry name" value="ADH_ZINC"/>
    <property type="match status" value="1"/>
</dbReference>
<dbReference type="InterPro" id="IPR036291">
    <property type="entry name" value="NAD(P)-bd_dom_sf"/>
</dbReference>
<evidence type="ECO:0000256" key="3">
    <source>
        <dbReference type="ARBA" id="ARBA00022723"/>
    </source>
</evidence>
<evidence type="ECO:0000256" key="6">
    <source>
        <dbReference type="RuleBase" id="RU361277"/>
    </source>
</evidence>
<dbReference type="InterPro" id="IPR013149">
    <property type="entry name" value="ADH-like_C"/>
</dbReference>
<evidence type="ECO:0000313" key="10">
    <source>
        <dbReference type="Proteomes" id="UP001501057"/>
    </source>
</evidence>
<proteinExistence type="inferred from homology"/>
<keyword evidence="3 6" id="KW-0479">Metal-binding</keyword>
<keyword evidence="4 6" id="KW-0862">Zinc</keyword>
<evidence type="ECO:0000256" key="2">
    <source>
        <dbReference type="ARBA" id="ARBA00008072"/>
    </source>
</evidence>
<evidence type="ECO:0000313" key="9">
    <source>
        <dbReference type="EMBL" id="GAA1745187.1"/>
    </source>
</evidence>
<comment type="cofactor">
    <cofactor evidence="1 6">
        <name>Zn(2+)</name>
        <dbReference type="ChEBI" id="CHEBI:29105"/>
    </cofactor>
</comment>
<gene>
    <name evidence="9" type="ORF">GCM10009710_26510</name>
</gene>
<dbReference type="InterPro" id="IPR002328">
    <property type="entry name" value="ADH_Zn_CS"/>
</dbReference>
<dbReference type="Pfam" id="PF00107">
    <property type="entry name" value="ADH_zinc_N"/>
    <property type="match status" value="1"/>
</dbReference>
<comment type="similarity">
    <text evidence="2 6">Belongs to the zinc-containing alcohol dehydrogenase family.</text>
</comment>
<dbReference type="PANTHER" id="PTHR43350:SF17">
    <property type="entry name" value="NAD-DEPENDENT ALCOHOL DEHYDROGENASE"/>
    <property type="match status" value="1"/>
</dbReference>
<dbReference type="Pfam" id="PF08240">
    <property type="entry name" value="ADH_N"/>
    <property type="match status" value="1"/>
</dbReference>
<evidence type="ECO:0000256" key="7">
    <source>
        <dbReference type="SAM" id="MobiDB-lite"/>
    </source>
</evidence>
<accession>A0ABN2K0K7</accession>
<dbReference type="SUPFAM" id="SSF50129">
    <property type="entry name" value="GroES-like"/>
    <property type="match status" value="1"/>
</dbReference>
<dbReference type="EMBL" id="BAAAME010000004">
    <property type="protein sequence ID" value="GAA1745187.1"/>
    <property type="molecule type" value="Genomic_DNA"/>
</dbReference>
<dbReference type="InterPro" id="IPR013154">
    <property type="entry name" value="ADH-like_N"/>
</dbReference>
<dbReference type="InterPro" id="IPR011032">
    <property type="entry name" value="GroES-like_sf"/>
</dbReference>
<sequence length="357" mass="37245">MRAVRVRTPGQPPVVESVATPRPGPDEVLVRVRACGICGSDLHVLDGDVAVPRLPLTLGHEAAGEVAEVGAGVERFVEGDRVLINPIIGCDACDACADGSWHRCDDHVVLGVGVDGAQADYVVVPGRNLVPVPPSLDFAQAAVLADAVAGPFRALRRSGLRAGGSVAIFGLGGLGLHAVIIARQLYGARVVGVDIDPVARERALAFGASAVFDGLDPRVATRIRAEHGPVDASLEFVGAVPVVEQALRSLRRGGTAVVMGVGPGRLELAQRLEPFVVQEWSLVGSYGYGRDDLVALVDHVQRGDLTIEGTVSATLPLADAAEGYDLLASRRGSPTRVVLLSDPDLHTPEPVDPDEES</sequence>
<dbReference type="Proteomes" id="UP001501057">
    <property type="component" value="Unassembled WGS sequence"/>
</dbReference>
<feature type="region of interest" description="Disordered" evidence="7">
    <location>
        <begin position="1"/>
        <end position="22"/>
    </location>
</feature>
<reference evidence="9 10" key="1">
    <citation type="journal article" date="2019" name="Int. J. Syst. Evol. Microbiol.">
        <title>The Global Catalogue of Microorganisms (GCM) 10K type strain sequencing project: providing services to taxonomists for standard genome sequencing and annotation.</title>
        <authorList>
            <consortium name="The Broad Institute Genomics Platform"/>
            <consortium name="The Broad Institute Genome Sequencing Center for Infectious Disease"/>
            <person name="Wu L."/>
            <person name="Ma J."/>
        </authorList>
    </citation>
    <scope>NUCLEOTIDE SEQUENCE [LARGE SCALE GENOMIC DNA]</scope>
    <source>
        <strain evidence="9 10">JCM 13518</strain>
    </source>
</reference>
<evidence type="ECO:0000259" key="8">
    <source>
        <dbReference type="SMART" id="SM00829"/>
    </source>
</evidence>
<dbReference type="InterPro" id="IPR020843">
    <property type="entry name" value="ER"/>
</dbReference>
<evidence type="ECO:0000256" key="1">
    <source>
        <dbReference type="ARBA" id="ARBA00001947"/>
    </source>
</evidence>
<dbReference type="SMART" id="SM00829">
    <property type="entry name" value="PKS_ER"/>
    <property type="match status" value="1"/>
</dbReference>
<keyword evidence="5" id="KW-0560">Oxidoreductase</keyword>